<comment type="caution">
    <text evidence="1">The sequence shown here is derived from an EMBL/GenBank/DDBJ whole genome shotgun (WGS) entry which is preliminary data.</text>
</comment>
<sequence length="82" mass="9381">MRGIHHSFQPIRDSRDQKPPAQPNHKPWNTGQINQQATSVFKQYGLSQIKALLRLSSELHWSTRSRTPHSAWSPQGEKLVLG</sequence>
<evidence type="ECO:0000313" key="2">
    <source>
        <dbReference type="Proteomes" id="UP001157502"/>
    </source>
</evidence>
<dbReference type="Proteomes" id="UP001157502">
    <property type="component" value="Chromosome 32"/>
</dbReference>
<protein>
    <submittedName>
        <fullName evidence="1">Uncharacterized protein</fullName>
    </submittedName>
</protein>
<name>A0ACC2F912_DALPE</name>
<reference evidence="1" key="1">
    <citation type="submission" date="2021-05" db="EMBL/GenBank/DDBJ databases">
        <authorList>
            <person name="Pan Q."/>
            <person name="Jouanno E."/>
            <person name="Zahm M."/>
            <person name="Klopp C."/>
            <person name="Cabau C."/>
            <person name="Louis A."/>
            <person name="Berthelot C."/>
            <person name="Parey E."/>
            <person name="Roest Crollius H."/>
            <person name="Montfort J."/>
            <person name="Robinson-Rechavi M."/>
            <person name="Bouchez O."/>
            <person name="Lampietro C."/>
            <person name="Lopez Roques C."/>
            <person name="Donnadieu C."/>
            <person name="Postlethwait J."/>
            <person name="Bobe J."/>
            <person name="Dillon D."/>
            <person name="Chandos A."/>
            <person name="von Hippel F."/>
            <person name="Guiguen Y."/>
        </authorList>
    </citation>
    <scope>NUCLEOTIDE SEQUENCE</scope>
    <source>
        <strain evidence="1">YG-Jan2019</strain>
    </source>
</reference>
<gene>
    <name evidence="1" type="ORF">DPEC_G00330640</name>
</gene>
<proteinExistence type="predicted"/>
<accession>A0ACC2F912</accession>
<dbReference type="EMBL" id="CM055759">
    <property type="protein sequence ID" value="KAJ7987834.1"/>
    <property type="molecule type" value="Genomic_DNA"/>
</dbReference>
<organism evidence="1 2">
    <name type="scientific">Dallia pectoralis</name>
    <name type="common">Alaska blackfish</name>
    <dbReference type="NCBI Taxonomy" id="75939"/>
    <lineage>
        <taxon>Eukaryota</taxon>
        <taxon>Metazoa</taxon>
        <taxon>Chordata</taxon>
        <taxon>Craniata</taxon>
        <taxon>Vertebrata</taxon>
        <taxon>Euteleostomi</taxon>
        <taxon>Actinopterygii</taxon>
        <taxon>Neopterygii</taxon>
        <taxon>Teleostei</taxon>
        <taxon>Protacanthopterygii</taxon>
        <taxon>Esociformes</taxon>
        <taxon>Umbridae</taxon>
        <taxon>Dallia</taxon>
    </lineage>
</organism>
<keyword evidence="2" id="KW-1185">Reference proteome</keyword>
<evidence type="ECO:0000313" key="1">
    <source>
        <dbReference type="EMBL" id="KAJ7987834.1"/>
    </source>
</evidence>